<dbReference type="Proteomes" id="UP000067523">
    <property type="component" value="Chromosome"/>
</dbReference>
<keyword evidence="2" id="KW-1185">Reference proteome</keyword>
<dbReference type="AlphaFoldDB" id="A0A0U2VLU0"/>
<dbReference type="EMBL" id="CP013655">
    <property type="protein sequence ID" value="ALS38428.1"/>
    <property type="molecule type" value="Genomic_DNA"/>
</dbReference>
<proteinExistence type="predicted"/>
<gene>
    <name evidence="1" type="ORF">ATZ35_15110</name>
</gene>
<protein>
    <submittedName>
        <fullName evidence="1">Uncharacterized protein</fullName>
    </submittedName>
</protein>
<sequence length="69" mass="8107">MGRTGIVEYKAFHKVAKMFVFTLYSAKTQRLDQCLNLSCFFGEYRVTFRGVFVRKVTFFASKKIGFYVQ</sequence>
<dbReference type="KEGG" id="erx:ATZ35_15110"/>
<evidence type="ECO:0000313" key="2">
    <source>
        <dbReference type="Proteomes" id="UP000067523"/>
    </source>
</evidence>
<accession>A0A0U2VLU0</accession>
<dbReference type="STRING" id="118060.ATZ35_15110"/>
<reference evidence="2" key="1">
    <citation type="submission" date="2015-12" db="EMBL/GenBank/DDBJ databases">
        <authorList>
            <person name="Lauer A."/>
            <person name="Humrighouse B."/>
            <person name="Loparev V."/>
            <person name="Shewmaker P.L."/>
            <person name="Whitney A.M."/>
            <person name="McLaughlin R.W."/>
        </authorList>
    </citation>
    <scope>NUCLEOTIDE SEQUENCE [LARGE SCALE GENOMIC DNA]</scope>
    <source>
        <strain evidence="2">LMG 26678</strain>
    </source>
</reference>
<organism evidence="1 2">
    <name type="scientific">Enterococcus rotai</name>
    <dbReference type="NCBI Taxonomy" id="118060"/>
    <lineage>
        <taxon>Bacteria</taxon>
        <taxon>Bacillati</taxon>
        <taxon>Bacillota</taxon>
        <taxon>Bacilli</taxon>
        <taxon>Lactobacillales</taxon>
        <taxon>Enterococcaceae</taxon>
        <taxon>Enterococcus</taxon>
    </lineage>
</organism>
<evidence type="ECO:0000313" key="1">
    <source>
        <dbReference type="EMBL" id="ALS38428.1"/>
    </source>
</evidence>
<name>A0A0U2VLU0_9ENTE</name>